<dbReference type="Proteomes" id="UP000267017">
    <property type="component" value="Unassembled WGS sequence"/>
</dbReference>
<dbReference type="EMBL" id="RRCN01000001">
    <property type="protein sequence ID" value="RRJ61775.1"/>
    <property type="molecule type" value="Genomic_DNA"/>
</dbReference>
<proteinExistence type="predicted"/>
<name>A0A3P3TUG3_9BACL</name>
<evidence type="ECO:0000313" key="2">
    <source>
        <dbReference type="Proteomes" id="UP000267017"/>
    </source>
</evidence>
<reference evidence="1 2" key="1">
    <citation type="submission" date="2018-11" db="EMBL/GenBank/DDBJ databases">
        <title>Genome sequencing of Paenibacillus sp. KCOM 3021 (= ChDC PVNT-B20).</title>
        <authorList>
            <person name="Kook J.-K."/>
            <person name="Park S.-N."/>
            <person name="Lim Y.K."/>
        </authorList>
    </citation>
    <scope>NUCLEOTIDE SEQUENCE [LARGE SCALE GENOMIC DNA]</scope>
    <source>
        <strain evidence="1 2">KCOM 3021</strain>
    </source>
</reference>
<dbReference type="RefSeq" id="WP_128629702.1">
    <property type="nucleotide sequence ID" value="NZ_RRCN01000001.1"/>
</dbReference>
<accession>A0A3P3TUG3</accession>
<dbReference type="OrthoDB" id="2632989at2"/>
<comment type="caution">
    <text evidence="1">The sequence shown here is derived from an EMBL/GenBank/DDBJ whole genome shotgun (WGS) entry which is preliminary data.</text>
</comment>
<organism evidence="1 2">
    <name type="scientific">Paenibacillus oralis</name>
    <dbReference type="NCBI Taxonomy" id="2490856"/>
    <lineage>
        <taxon>Bacteria</taxon>
        <taxon>Bacillati</taxon>
        <taxon>Bacillota</taxon>
        <taxon>Bacilli</taxon>
        <taxon>Bacillales</taxon>
        <taxon>Paenibacillaceae</taxon>
        <taxon>Paenibacillus</taxon>
    </lineage>
</organism>
<sequence>MNLVKITEICEDPDGLGETSVLVYDGFKLSGNIAAYVDRSGTGTYLVVERVKETESGLRTVSDPGSVLFDTNLPQKLTIQEIAAMTALELLEVLAHAGNHWS</sequence>
<protein>
    <submittedName>
        <fullName evidence="1">Uncharacterized protein</fullName>
    </submittedName>
</protein>
<dbReference type="AlphaFoldDB" id="A0A3P3TUG3"/>
<evidence type="ECO:0000313" key="1">
    <source>
        <dbReference type="EMBL" id="RRJ61775.1"/>
    </source>
</evidence>
<keyword evidence="2" id="KW-1185">Reference proteome</keyword>
<gene>
    <name evidence="1" type="ORF">EHV15_01380</name>
</gene>